<dbReference type="GO" id="GO:0006351">
    <property type="term" value="P:DNA-templated transcription"/>
    <property type="evidence" value="ECO:0007669"/>
    <property type="project" value="InterPro"/>
</dbReference>
<dbReference type="GeneID" id="63866906"/>
<dbReference type="CDD" id="cd12148">
    <property type="entry name" value="fungal_TF_MHR"/>
    <property type="match status" value="1"/>
</dbReference>
<dbReference type="PANTHER" id="PTHR47540">
    <property type="entry name" value="THIAMINE REPRESSIBLE GENES REGULATORY PROTEIN THI5"/>
    <property type="match status" value="1"/>
</dbReference>
<gene>
    <name evidence="8" type="ORF">BO72DRAFT_516179</name>
</gene>
<dbReference type="SUPFAM" id="SSF57701">
    <property type="entry name" value="Zn2/Cys6 DNA-binding domain"/>
    <property type="match status" value="1"/>
</dbReference>
<dbReference type="GO" id="GO:0008270">
    <property type="term" value="F:zinc ion binding"/>
    <property type="evidence" value="ECO:0007669"/>
    <property type="project" value="InterPro"/>
</dbReference>
<name>A0A8G1W1V4_9EURO</name>
<feature type="domain" description="Zn(2)-C6 fungal-type" evidence="7">
    <location>
        <begin position="28"/>
        <end position="59"/>
    </location>
</feature>
<evidence type="ECO:0000256" key="2">
    <source>
        <dbReference type="ARBA" id="ARBA00022723"/>
    </source>
</evidence>
<evidence type="ECO:0000313" key="8">
    <source>
        <dbReference type="EMBL" id="RAK81345.1"/>
    </source>
</evidence>
<dbReference type="AlphaFoldDB" id="A0A8G1W1V4"/>
<evidence type="ECO:0000256" key="6">
    <source>
        <dbReference type="ARBA" id="ARBA00023242"/>
    </source>
</evidence>
<proteinExistence type="predicted"/>
<dbReference type="Gene3D" id="4.10.240.10">
    <property type="entry name" value="Zn(2)-C6 fungal-type DNA-binding domain"/>
    <property type="match status" value="1"/>
</dbReference>
<dbReference type="InterPro" id="IPR007219">
    <property type="entry name" value="XnlR_reg_dom"/>
</dbReference>
<keyword evidence="9" id="KW-1185">Reference proteome</keyword>
<accession>A0A8G1W1V4</accession>
<dbReference type="CDD" id="cd00067">
    <property type="entry name" value="GAL4"/>
    <property type="match status" value="1"/>
</dbReference>
<dbReference type="PROSITE" id="PS00463">
    <property type="entry name" value="ZN2_CY6_FUNGAL_1"/>
    <property type="match status" value="1"/>
</dbReference>
<dbReference type="GO" id="GO:0043565">
    <property type="term" value="F:sequence-specific DNA binding"/>
    <property type="evidence" value="ECO:0007669"/>
    <property type="project" value="TreeGrafter"/>
</dbReference>
<keyword evidence="3" id="KW-0805">Transcription regulation</keyword>
<evidence type="ECO:0000256" key="3">
    <source>
        <dbReference type="ARBA" id="ARBA00023015"/>
    </source>
</evidence>
<dbReference type="InterPro" id="IPR051711">
    <property type="entry name" value="Stress_Response_Reg"/>
</dbReference>
<sequence length="690" mass="76970">MQPGNSAQRSQGLLQQARSSLGTKRPVACQRCHAQKVKCSGGRPCSRCHMAGCEHECSYVVRDRKVRIDESYLEQLIRDSEELRKHRLRSQSHVLPTIEQHPFSATERSDTRTRNPLLEDRPWFQTHEGLALPVYVSEAACTGFATRLCQCLDGNKSATPHILRTRLIPESTLNQVAHSGIQWPSLARARLLVNTALGHANPPFHLALRKSTLDHLQHIYEQGLFNDAIFLCKYFALFALGEVYSFHNDGGEKGTVPGMAYYARAIGLISVPPERPTIIHIEALLILVTSSPWALYSQSLNRQHSAYLMVGNALRFALLVGLNHNIPDTQCPGRIAREHRVRLWWTIYVFDRSWSLKLGLPVQINDEAIHVDLPTNLDSENYHNELVDSSYQAAFVRLARISSTIMRTIYSRSNFTETFLQREQRILLDLQEWTQSLPNHLHLHTTRHNPKCTILVHLQFNYCVILAIRPILLTLLNHLSPNLTPNEPAIPATLAALKDACIHSARHTLTLCTNEWTNGASSTYGYAFAQYIFTAALVLLISSLLPGGTAEDLTSVETVIEMLKSLVANGSLVADDLFHHLVRAQHCLRSGRFASRVAKQQGLSLSVASPSAQSPFPAVLWSKGQADNLPSTGHFDAGGAAAGSAYMVLDQPLMQDFLTRDVEEYGLFDAGEMAGVETDLWPGLPLWAAW</sequence>
<dbReference type="Pfam" id="PF04082">
    <property type="entry name" value="Fungal_trans"/>
    <property type="match status" value="1"/>
</dbReference>
<dbReference type="InterPro" id="IPR001138">
    <property type="entry name" value="Zn2Cys6_DnaBD"/>
</dbReference>
<dbReference type="Pfam" id="PF00172">
    <property type="entry name" value="Zn_clus"/>
    <property type="match status" value="1"/>
</dbReference>
<dbReference type="PANTHER" id="PTHR47540:SF6">
    <property type="entry name" value="ZN(II)2CYS6 TRANSCRIPTION FACTOR (EUROFUNG)"/>
    <property type="match status" value="1"/>
</dbReference>
<dbReference type="PROSITE" id="PS50048">
    <property type="entry name" value="ZN2_CY6_FUNGAL_2"/>
    <property type="match status" value="1"/>
</dbReference>
<dbReference type="EMBL" id="KZ824625">
    <property type="protein sequence ID" value="RAK81345.1"/>
    <property type="molecule type" value="Genomic_DNA"/>
</dbReference>
<dbReference type="InterPro" id="IPR036864">
    <property type="entry name" value="Zn2-C6_fun-type_DNA-bd_sf"/>
</dbReference>
<organism evidence="8 9">
    <name type="scientific">Aspergillus fijiensis CBS 313.89</name>
    <dbReference type="NCBI Taxonomy" id="1448319"/>
    <lineage>
        <taxon>Eukaryota</taxon>
        <taxon>Fungi</taxon>
        <taxon>Dikarya</taxon>
        <taxon>Ascomycota</taxon>
        <taxon>Pezizomycotina</taxon>
        <taxon>Eurotiomycetes</taxon>
        <taxon>Eurotiomycetidae</taxon>
        <taxon>Eurotiales</taxon>
        <taxon>Aspergillaceae</taxon>
        <taxon>Aspergillus</taxon>
    </lineage>
</organism>
<protein>
    <recommendedName>
        <fullName evidence="7">Zn(2)-C6 fungal-type domain-containing protein</fullName>
    </recommendedName>
</protein>
<reference evidence="8 9" key="1">
    <citation type="submission" date="2018-02" db="EMBL/GenBank/DDBJ databases">
        <title>The genomes of Aspergillus section Nigri reveals drivers in fungal speciation.</title>
        <authorList>
            <consortium name="DOE Joint Genome Institute"/>
            <person name="Vesth T.C."/>
            <person name="Nybo J."/>
            <person name="Theobald S."/>
            <person name="Brandl J."/>
            <person name="Frisvad J.C."/>
            <person name="Nielsen K.F."/>
            <person name="Lyhne E.K."/>
            <person name="Kogle M.E."/>
            <person name="Kuo A."/>
            <person name="Riley R."/>
            <person name="Clum A."/>
            <person name="Nolan M."/>
            <person name="Lipzen A."/>
            <person name="Salamov A."/>
            <person name="Henrissat B."/>
            <person name="Wiebenga A."/>
            <person name="De vries R.P."/>
            <person name="Grigoriev I.V."/>
            <person name="Mortensen U.H."/>
            <person name="Andersen M.R."/>
            <person name="Baker S.E."/>
        </authorList>
    </citation>
    <scope>NUCLEOTIDE SEQUENCE [LARGE SCALE GENOMIC DNA]</scope>
    <source>
        <strain evidence="8 9">CBS 313.89</strain>
    </source>
</reference>
<evidence type="ECO:0000259" key="7">
    <source>
        <dbReference type="PROSITE" id="PS50048"/>
    </source>
</evidence>
<dbReference type="GO" id="GO:0000981">
    <property type="term" value="F:DNA-binding transcription factor activity, RNA polymerase II-specific"/>
    <property type="evidence" value="ECO:0007669"/>
    <property type="project" value="InterPro"/>
</dbReference>
<dbReference type="SMART" id="SM00906">
    <property type="entry name" value="Fungal_trans"/>
    <property type="match status" value="1"/>
</dbReference>
<dbReference type="OrthoDB" id="3990906at2759"/>
<dbReference type="Proteomes" id="UP000249789">
    <property type="component" value="Unassembled WGS sequence"/>
</dbReference>
<dbReference type="RefSeq" id="XP_040805355.1">
    <property type="nucleotide sequence ID" value="XM_040949572.1"/>
</dbReference>
<evidence type="ECO:0000256" key="5">
    <source>
        <dbReference type="ARBA" id="ARBA00023163"/>
    </source>
</evidence>
<keyword evidence="5" id="KW-0804">Transcription</keyword>
<evidence type="ECO:0000313" key="9">
    <source>
        <dbReference type="Proteomes" id="UP000249789"/>
    </source>
</evidence>
<evidence type="ECO:0000256" key="4">
    <source>
        <dbReference type="ARBA" id="ARBA00023125"/>
    </source>
</evidence>
<keyword evidence="2" id="KW-0479">Metal-binding</keyword>
<dbReference type="GO" id="GO:0005634">
    <property type="term" value="C:nucleus"/>
    <property type="evidence" value="ECO:0007669"/>
    <property type="project" value="UniProtKB-SubCell"/>
</dbReference>
<comment type="subcellular location">
    <subcellularLocation>
        <location evidence="1">Nucleus</location>
    </subcellularLocation>
</comment>
<dbReference type="GO" id="GO:0045944">
    <property type="term" value="P:positive regulation of transcription by RNA polymerase II"/>
    <property type="evidence" value="ECO:0007669"/>
    <property type="project" value="TreeGrafter"/>
</dbReference>
<evidence type="ECO:0000256" key="1">
    <source>
        <dbReference type="ARBA" id="ARBA00004123"/>
    </source>
</evidence>
<dbReference type="SMART" id="SM00066">
    <property type="entry name" value="GAL4"/>
    <property type="match status" value="1"/>
</dbReference>
<dbReference type="VEuPathDB" id="FungiDB:BO72DRAFT_516179"/>
<keyword evidence="4" id="KW-0238">DNA-binding</keyword>
<keyword evidence="6" id="KW-0539">Nucleus</keyword>